<accession>A0A501XMA7</accession>
<proteinExistence type="inferred from homology"/>
<dbReference type="InterPro" id="IPR032789">
    <property type="entry name" value="T2SS-T3SS_pil_N"/>
</dbReference>
<evidence type="ECO:0000256" key="2">
    <source>
        <dbReference type="SAM" id="MobiDB-lite"/>
    </source>
</evidence>
<dbReference type="Pfam" id="PF04972">
    <property type="entry name" value="BON"/>
    <property type="match status" value="1"/>
</dbReference>
<evidence type="ECO:0000313" key="7">
    <source>
        <dbReference type="Proteomes" id="UP000319897"/>
    </source>
</evidence>
<reference evidence="6 7" key="1">
    <citation type="submission" date="2019-06" db="EMBL/GenBank/DDBJ databases">
        <authorList>
            <person name="Lee I."/>
            <person name="Jang G.I."/>
            <person name="Hwang C.Y."/>
        </authorList>
    </citation>
    <scope>NUCLEOTIDE SEQUENCE [LARGE SCALE GENOMIC DNA]</scope>
    <source>
        <strain evidence="6 7">PAMC 28131</strain>
    </source>
</reference>
<evidence type="ECO:0000313" key="6">
    <source>
        <dbReference type="EMBL" id="TPE61822.1"/>
    </source>
</evidence>
<dbReference type="InterPro" id="IPR007055">
    <property type="entry name" value="BON_dom"/>
</dbReference>
<organism evidence="6 7">
    <name type="scientific">Sandaracinobacter neustonicus</name>
    <dbReference type="NCBI Taxonomy" id="1715348"/>
    <lineage>
        <taxon>Bacteria</taxon>
        <taxon>Pseudomonadati</taxon>
        <taxon>Pseudomonadota</taxon>
        <taxon>Alphaproteobacteria</taxon>
        <taxon>Sphingomonadales</taxon>
        <taxon>Sphingosinicellaceae</taxon>
        <taxon>Sandaracinobacter</taxon>
    </lineage>
</organism>
<dbReference type="InterPro" id="IPR050810">
    <property type="entry name" value="Bact_Secretion_Sys_Channel"/>
</dbReference>
<protein>
    <submittedName>
        <fullName evidence="6">Type II and III secretion system protein family protein</fullName>
    </submittedName>
</protein>
<dbReference type="PANTHER" id="PTHR30332">
    <property type="entry name" value="PROBABLE GENERAL SECRETION PATHWAY PROTEIN D"/>
    <property type="match status" value="1"/>
</dbReference>
<evidence type="ECO:0000259" key="3">
    <source>
        <dbReference type="Pfam" id="PF00263"/>
    </source>
</evidence>
<dbReference type="Proteomes" id="UP000319897">
    <property type="component" value="Unassembled WGS sequence"/>
</dbReference>
<dbReference type="InterPro" id="IPR001775">
    <property type="entry name" value="GspD/PilQ"/>
</dbReference>
<feature type="region of interest" description="Disordered" evidence="2">
    <location>
        <begin position="465"/>
        <end position="491"/>
    </location>
</feature>
<dbReference type="PRINTS" id="PR00811">
    <property type="entry name" value="BCTERIALGSPD"/>
</dbReference>
<evidence type="ECO:0000259" key="4">
    <source>
        <dbReference type="Pfam" id="PF04972"/>
    </source>
</evidence>
<dbReference type="AlphaFoldDB" id="A0A501XMA7"/>
<gene>
    <name evidence="6" type="ORF">FJQ54_07975</name>
</gene>
<dbReference type="InterPro" id="IPR004846">
    <property type="entry name" value="T2SS/T3SS_dom"/>
</dbReference>
<evidence type="ECO:0000256" key="1">
    <source>
        <dbReference type="RuleBase" id="RU004003"/>
    </source>
</evidence>
<keyword evidence="7" id="KW-1185">Reference proteome</keyword>
<comment type="caution">
    <text evidence="6">The sequence shown here is derived from an EMBL/GenBank/DDBJ whole genome shotgun (WGS) entry which is preliminary data.</text>
</comment>
<dbReference type="EMBL" id="VFSU01000021">
    <property type="protein sequence ID" value="TPE61822.1"/>
    <property type="molecule type" value="Genomic_DNA"/>
</dbReference>
<name>A0A501XMA7_9SPHN</name>
<evidence type="ECO:0000259" key="5">
    <source>
        <dbReference type="Pfam" id="PF13629"/>
    </source>
</evidence>
<dbReference type="GO" id="GO:0015627">
    <property type="term" value="C:type II protein secretion system complex"/>
    <property type="evidence" value="ECO:0007669"/>
    <property type="project" value="TreeGrafter"/>
</dbReference>
<feature type="domain" description="Type II/III secretion system secretin-like" evidence="3">
    <location>
        <begin position="270"/>
        <end position="432"/>
    </location>
</feature>
<feature type="domain" description="BON" evidence="4">
    <location>
        <begin position="151"/>
        <end position="207"/>
    </location>
</feature>
<sequence length="491" mass="51490">MSAPVTAPNVGPTWPKMRTPFMSSKPDLRNMARSLNGVGAFLFLTASASALIALAGPIASPAAAQSMSQSDGKSGAVMAVPVNKSQVLKLDRAFSRAMIGNPEIADVMPLSANSVYVLGRATGSTNLALYDRSGGLIAVVDVVVGPDTQGLKRQIADTFPGEDIQINSANDSIVVRGQVSSPIAAERIVALAETYAPQKVVNMLSVGSPQQVLLEVRISEMSRGTVKQLGISQASWKDGSISRATDMAQGPFAGVLTSLFGSTLDIQFEALERQGLVRTLANPNLVALSGETANFLAGGEFPVPTGVDMQGRVQIEFKQFGVALAFTPTVLGDGLVNLRVAPEVSSLDRDASVELDGTTIPGLKVRRAVTSLELRDGQSFAMAGLIQSDFSDSVRAVPLLGKLPIIGALFRSTAFNKQETELVITVTPRIVRPVRPDQIAVPTDRIQAPSATDLFLLGKTESRKPVAKPSSIGANTPTPGGIDGEAGHIVR</sequence>
<dbReference type="GO" id="GO:0009306">
    <property type="term" value="P:protein secretion"/>
    <property type="evidence" value="ECO:0007669"/>
    <property type="project" value="InterPro"/>
</dbReference>
<comment type="similarity">
    <text evidence="1">Belongs to the bacterial secretin family.</text>
</comment>
<dbReference type="PANTHER" id="PTHR30332:SF17">
    <property type="entry name" value="TYPE IV PILIATION SYSTEM PROTEIN DR_0774-RELATED"/>
    <property type="match status" value="1"/>
</dbReference>
<dbReference type="Pfam" id="PF00263">
    <property type="entry name" value="Secretin"/>
    <property type="match status" value="1"/>
</dbReference>
<feature type="domain" description="Pilus formation protein N-terminal" evidence="5">
    <location>
        <begin position="77"/>
        <end position="144"/>
    </location>
</feature>
<dbReference type="Pfam" id="PF13629">
    <property type="entry name" value="T2SS-T3SS_pil_N"/>
    <property type="match status" value="1"/>
</dbReference>
<dbReference type="OrthoDB" id="9775455at2"/>